<evidence type="ECO:0000256" key="3">
    <source>
        <dbReference type="ARBA" id="ARBA00022679"/>
    </source>
</evidence>
<dbReference type="AlphaFoldDB" id="A0A6G3MLR1"/>
<evidence type="ECO:0000256" key="5">
    <source>
        <dbReference type="ARBA" id="ARBA00023242"/>
    </source>
</evidence>
<dbReference type="GO" id="GO:0006364">
    <property type="term" value="P:rRNA processing"/>
    <property type="evidence" value="ECO:0007669"/>
    <property type="project" value="UniProtKB-UniRule"/>
</dbReference>
<evidence type="ECO:0000256" key="4">
    <source>
        <dbReference type="ARBA" id="ARBA00022691"/>
    </source>
</evidence>
<dbReference type="GO" id="GO:0005730">
    <property type="term" value="C:nucleolus"/>
    <property type="evidence" value="ECO:0007669"/>
    <property type="project" value="UniProtKB-SubCell"/>
</dbReference>
<proteinExistence type="inferred from homology"/>
<comment type="function">
    <text evidence="6">Probable methyltransferase required to silence rDNA.</text>
</comment>
<dbReference type="Gene3D" id="1.10.10.2150">
    <property type="entry name" value="Ribosomal RNA-processing protein 8, N-terminal domain"/>
    <property type="match status" value="1"/>
</dbReference>
<name>A0A6G3MLR1_HENSL</name>
<evidence type="ECO:0000256" key="2">
    <source>
        <dbReference type="ARBA" id="ARBA00022603"/>
    </source>
</evidence>
<keyword evidence="4 6" id="KW-0949">S-adenosyl-L-methionine</keyword>
<dbReference type="EC" id="2.1.1.-" evidence="6"/>
<evidence type="ECO:0000313" key="7">
    <source>
        <dbReference type="EMBL" id="NDJ94919.1"/>
    </source>
</evidence>
<sequence length="99" mass="12154">MPLIHRSVQKRVKNKKVFNITKRDNIIKEKTIDSSYFRLLNEKFYTKSSYEMKKIIEENPELFEIYQNGFCLQSQRWPINPITEIIKIIKKWYDNLLHF</sequence>
<accession>A0A6G3MLR1</accession>
<reference evidence="7" key="1">
    <citation type="submission" date="2018-11" db="EMBL/GenBank/DDBJ databases">
        <title>Henneguya salminicola genome and transcriptome.</title>
        <authorList>
            <person name="Yahalomi D."/>
            <person name="Atkinson S.D."/>
            <person name="Neuhof M."/>
            <person name="Chang E.S."/>
            <person name="Philippe H."/>
            <person name="Cartwright P."/>
            <person name="Bartholomew J.L."/>
            <person name="Huchon D."/>
        </authorList>
    </citation>
    <scope>NUCLEOTIDE SEQUENCE</scope>
    <source>
        <strain evidence="7">Hz1</strain>
        <tissue evidence="7">Whole</tissue>
    </source>
</reference>
<dbReference type="EMBL" id="GHBP01013074">
    <property type="protein sequence ID" value="NDJ94919.1"/>
    <property type="molecule type" value="Transcribed_RNA"/>
</dbReference>
<evidence type="ECO:0000256" key="1">
    <source>
        <dbReference type="ARBA" id="ARBA00022552"/>
    </source>
</evidence>
<dbReference type="Pfam" id="PF05148">
    <property type="entry name" value="Methyltransf_8"/>
    <property type="match status" value="1"/>
</dbReference>
<keyword evidence="1 6" id="KW-0698">rRNA processing</keyword>
<dbReference type="PANTHER" id="PTHR12787:SF0">
    <property type="entry name" value="RIBOSOMAL RNA-PROCESSING PROTEIN 8"/>
    <property type="match status" value="1"/>
</dbReference>
<comment type="subcellular location">
    <subcellularLocation>
        <location evidence="6">Nucleus</location>
        <location evidence="6">Nucleolus</location>
    </subcellularLocation>
</comment>
<keyword evidence="2 6" id="KW-0489">Methyltransferase</keyword>
<dbReference type="GO" id="GO:0008168">
    <property type="term" value="F:methyltransferase activity"/>
    <property type="evidence" value="ECO:0007669"/>
    <property type="project" value="UniProtKB-KW"/>
</dbReference>
<protein>
    <recommendedName>
        <fullName evidence="6">Ribosomal RNA-processing protein 8</fullName>
        <ecNumber evidence="6">2.1.1.-</ecNumber>
    </recommendedName>
</protein>
<comment type="similarity">
    <text evidence="6">Belongs to the methyltransferase superfamily. RRP8 family.</text>
</comment>
<keyword evidence="5 6" id="KW-0539">Nucleus</keyword>
<dbReference type="InterPro" id="IPR007823">
    <property type="entry name" value="RRP8"/>
</dbReference>
<evidence type="ECO:0000256" key="6">
    <source>
        <dbReference type="RuleBase" id="RU365074"/>
    </source>
</evidence>
<organism evidence="7">
    <name type="scientific">Henneguya salminicola</name>
    <name type="common">Myxosporean</name>
    <dbReference type="NCBI Taxonomy" id="69463"/>
    <lineage>
        <taxon>Eukaryota</taxon>
        <taxon>Metazoa</taxon>
        <taxon>Cnidaria</taxon>
        <taxon>Myxozoa</taxon>
        <taxon>Myxosporea</taxon>
        <taxon>Bivalvulida</taxon>
        <taxon>Platysporina</taxon>
        <taxon>Myxobolidae</taxon>
        <taxon>Henneguya</taxon>
    </lineage>
</organism>
<keyword evidence="3 6" id="KW-0808">Transferase</keyword>
<dbReference type="GO" id="GO:0032259">
    <property type="term" value="P:methylation"/>
    <property type="evidence" value="ECO:0007669"/>
    <property type="project" value="UniProtKB-KW"/>
</dbReference>
<dbReference type="InterPro" id="IPR042036">
    <property type="entry name" value="RRP8_N"/>
</dbReference>
<dbReference type="PANTHER" id="PTHR12787">
    <property type="entry name" value="RIBOSOMAL RNA-PROCESSING PROTEIN 8"/>
    <property type="match status" value="1"/>
</dbReference>